<evidence type="ECO:0000313" key="3">
    <source>
        <dbReference type="EMBL" id="RVU41057.1"/>
    </source>
</evidence>
<feature type="compositionally biased region" description="Acidic residues" evidence="1">
    <location>
        <begin position="41"/>
        <end position="67"/>
    </location>
</feature>
<dbReference type="PROSITE" id="PS51257">
    <property type="entry name" value="PROKAR_LIPOPROTEIN"/>
    <property type="match status" value="1"/>
</dbReference>
<feature type="chain" id="PRO_5046720540" description="Lipoprotein" evidence="2">
    <location>
        <begin position="25"/>
        <end position="374"/>
    </location>
</feature>
<evidence type="ECO:0000256" key="2">
    <source>
        <dbReference type="SAM" id="SignalP"/>
    </source>
</evidence>
<dbReference type="Proteomes" id="UP000282926">
    <property type="component" value="Unassembled WGS sequence"/>
</dbReference>
<proteinExistence type="predicted"/>
<dbReference type="RefSeq" id="WP_127781356.1">
    <property type="nucleotide sequence ID" value="NZ_SADD01000019.1"/>
</dbReference>
<feature type="signal peptide" evidence="2">
    <location>
        <begin position="1"/>
        <end position="24"/>
    </location>
</feature>
<keyword evidence="4" id="KW-1185">Reference proteome</keyword>
<accession>A0ABY0CP12</accession>
<organism evidence="3 4">
    <name type="scientific">Lujinxingia sediminis</name>
    <dbReference type="NCBI Taxonomy" id="2480984"/>
    <lineage>
        <taxon>Bacteria</taxon>
        <taxon>Deltaproteobacteria</taxon>
        <taxon>Bradymonadales</taxon>
        <taxon>Lujinxingiaceae</taxon>
        <taxon>Lujinxingia</taxon>
    </lineage>
</organism>
<name>A0ABY0CP12_9DELT</name>
<sequence>MTHDVARHSLFGSFFLVAALGLLACDGEPAPGGDLQTEVDASQEPDSGESDAGEPDAEAPDGGDTGDVEVPGCDLEGFELSQDLQIVEGASGWSLVAEELTQMLSLKLSAEGGAQQAGTYTFEDAALRDQANSLLLAEGCSPAGCEAFFMAVGGTLEISAWDSQEGGAFEAELQDLELVEVALSEGTFVPVEEGLSWCLESLELMASSMPMADFPDAISCDESGFEEDVTLRAGTIVDSGSLIVELFSGESTPQNVLSLQLYGATEGALPVGTYALDDYNYASCERCLLIYAGCEGANCRRTFIAGSGELEIVSAGAVDGAYAEGERFEATLRQAKLAEVTIDPVTYHTTLVEGGGSWCVEELELEVTIAGDGQ</sequence>
<reference evidence="3 4" key="1">
    <citation type="submission" date="2019-01" db="EMBL/GenBank/DDBJ databases">
        <title>Lujinxingia litoralis gen. nov., sp. nov. and Lujinxingia sediminis gen. nov., sp. nov., new members in the order Bradymonadales, isolated from coastal sediment.</title>
        <authorList>
            <person name="Li C.-M."/>
        </authorList>
    </citation>
    <scope>NUCLEOTIDE SEQUENCE [LARGE SCALE GENOMIC DNA]</scope>
    <source>
        <strain evidence="3 4">SEH01</strain>
    </source>
</reference>
<evidence type="ECO:0000256" key="1">
    <source>
        <dbReference type="SAM" id="MobiDB-lite"/>
    </source>
</evidence>
<dbReference type="EMBL" id="SADD01000019">
    <property type="protein sequence ID" value="RVU41057.1"/>
    <property type="molecule type" value="Genomic_DNA"/>
</dbReference>
<evidence type="ECO:0000313" key="4">
    <source>
        <dbReference type="Proteomes" id="UP000282926"/>
    </source>
</evidence>
<evidence type="ECO:0008006" key="5">
    <source>
        <dbReference type="Google" id="ProtNLM"/>
    </source>
</evidence>
<gene>
    <name evidence="3" type="ORF">EA187_19340</name>
</gene>
<feature type="region of interest" description="Disordered" evidence="1">
    <location>
        <begin position="31"/>
        <end position="73"/>
    </location>
</feature>
<keyword evidence="2" id="KW-0732">Signal</keyword>
<protein>
    <recommendedName>
        <fullName evidence="5">Lipoprotein</fullName>
    </recommendedName>
</protein>
<comment type="caution">
    <text evidence="3">The sequence shown here is derived from an EMBL/GenBank/DDBJ whole genome shotgun (WGS) entry which is preliminary data.</text>
</comment>